<evidence type="ECO:0000256" key="3">
    <source>
        <dbReference type="ARBA" id="ARBA00022960"/>
    </source>
</evidence>
<dbReference type="OrthoDB" id="9800958at2"/>
<reference evidence="13" key="1">
    <citation type="submission" date="2018-01" db="EMBL/GenBank/DDBJ databases">
        <title>Rubneribacter badeniensis gen. nov., sp. nov., and Colonibacter rubneri, gen. nov., sp. nov., WGS of new members of the Eggerthellaceae.</title>
        <authorList>
            <person name="Danylec N."/>
            <person name="Stoll D.A."/>
            <person name="Doetsch A."/>
            <person name="Kulling S.E."/>
            <person name="Huch M."/>
        </authorList>
    </citation>
    <scope>NUCLEOTIDE SEQUENCE [LARGE SCALE GENOMIC DNA]</scope>
    <source>
        <strain evidence="13">ResAG-96</strain>
    </source>
</reference>
<dbReference type="HAMAP" id="MF_00208">
    <property type="entry name" value="MurE"/>
    <property type="match status" value="1"/>
</dbReference>
<keyword evidence="7" id="KW-0067">ATP-binding</keyword>
<feature type="short sequence motif" description="Meso-diaminopimelate recognition motif" evidence="7">
    <location>
        <begin position="409"/>
        <end position="412"/>
    </location>
</feature>
<dbReference type="RefSeq" id="WP_103265353.1">
    <property type="nucleotide sequence ID" value="NZ_CABMLE010000010.1"/>
</dbReference>
<feature type="binding site" evidence="7">
    <location>
        <position position="31"/>
    </location>
    <ligand>
        <name>UDP-N-acetyl-alpha-D-muramoyl-L-alanyl-D-glutamate</name>
        <dbReference type="ChEBI" id="CHEBI:83900"/>
    </ligand>
</feature>
<feature type="modified residue" description="N6-carboxylysine" evidence="7">
    <location>
        <position position="222"/>
    </location>
</feature>
<dbReference type="NCBIfam" id="NF001126">
    <property type="entry name" value="PRK00139.1-4"/>
    <property type="match status" value="1"/>
</dbReference>
<keyword evidence="13" id="KW-1185">Reference proteome</keyword>
<dbReference type="GO" id="GO:0009252">
    <property type="term" value="P:peptidoglycan biosynthetic process"/>
    <property type="evidence" value="ECO:0007669"/>
    <property type="project" value="UniProtKB-UniRule"/>
</dbReference>
<dbReference type="Gene3D" id="3.40.1390.10">
    <property type="entry name" value="MurE/MurF, N-terminal domain"/>
    <property type="match status" value="1"/>
</dbReference>
<dbReference type="EMBL" id="PPEK01000010">
    <property type="protein sequence ID" value="PNV67280.1"/>
    <property type="molecule type" value="Genomic_DNA"/>
</dbReference>
<dbReference type="Pfam" id="PF08245">
    <property type="entry name" value="Mur_ligase_M"/>
    <property type="match status" value="1"/>
</dbReference>
<evidence type="ECO:0000256" key="5">
    <source>
        <dbReference type="ARBA" id="ARBA00023306"/>
    </source>
</evidence>
<feature type="domain" description="Mur ligase central" evidence="11">
    <location>
        <begin position="111"/>
        <end position="312"/>
    </location>
</feature>
<dbReference type="PANTHER" id="PTHR23135">
    <property type="entry name" value="MUR LIGASE FAMILY MEMBER"/>
    <property type="match status" value="1"/>
</dbReference>
<dbReference type="GO" id="GO:0008765">
    <property type="term" value="F:UDP-N-acetylmuramoylalanyl-D-glutamate-2,6-diaminopimelate ligase activity"/>
    <property type="evidence" value="ECO:0007669"/>
    <property type="project" value="UniProtKB-UniRule"/>
</dbReference>
<keyword evidence="5 7" id="KW-0131">Cell cycle</keyword>
<dbReference type="GO" id="GO:0051301">
    <property type="term" value="P:cell division"/>
    <property type="evidence" value="ECO:0007669"/>
    <property type="project" value="UniProtKB-KW"/>
</dbReference>
<dbReference type="EC" id="6.3.2.13" evidence="7"/>
<dbReference type="AlphaFoldDB" id="A0A2K2UAS1"/>
<dbReference type="GO" id="GO:0000287">
    <property type="term" value="F:magnesium ion binding"/>
    <property type="evidence" value="ECO:0007669"/>
    <property type="project" value="UniProtKB-UniRule"/>
</dbReference>
<keyword evidence="4 7" id="KW-0573">Peptidoglycan synthesis</keyword>
<dbReference type="Pfam" id="PF01225">
    <property type="entry name" value="Mur_ligase"/>
    <property type="match status" value="1"/>
</dbReference>
<accession>A0A2K2UAS1</accession>
<dbReference type="GO" id="GO:0008360">
    <property type="term" value="P:regulation of cell shape"/>
    <property type="evidence" value="ECO:0007669"/>
    <property type="project" value="UniProtKB-KW"/>
</dbReference>
<keyword evidence="6 7" id="KW-0961">Cell wall biogenesis/degradation</keyword>
<evidence type="ECO:0000259" key="11">
    <source>
        <dbReference type="Pfam" id="PF08245"/>
    </source>
</evidence>
<dbReference type="Proteomes" id="UP000236197">
    <property type="component" value="Unassembled WGS sequence"/>
</dbReference>
<feature type="binding site" evidence="7">
    <location>
        <position position="190"/>
    </location>
    <ligand>
        <name>UDP-N-acetyl-alpha-D-muramoyl-L-alanyl-D-glutamate</name>
        <dbReference type="ChEBI" id="CHEBI:83900"/>
    </ligand>
</feature>
<evidence type="ECO:0000313" key="13">
    <source>
        <dbReference type="Proteomes" id="UP000236197"/>
    </source>
</evidence>
<gene>
    <name evidence="7" type="primary">murE</name>
    <name evidence="12" type="ORF">C2L71_08540</name>
</gene>
<dbReference type="UniPathway" id="UPA00219"/>
<comment type="pathway">
    <text evidence="7 8">Cell wall biogenesis; peptidoglycan biosynthesis.</text>
</comment>
<keyword evidence="7" id="KW-0547">Nucleotide-binding</keyword>
<proteinExistence type="inferred from homology"/>
<dbReference type="Gene3D" id="3.40.1190.10">
    <property type="entry name" value="Mur-like, catalytic domain"/>
    <property type="match status" value="1"/>
</dbReference>
<comment type="similarity">
    <text evidence="1 7">Belongs to the MurCDEF family. MurE subfamily.</text>
</comment>
<evidence type="ECO:0000259" key="10">
    <source>
        <dbReference type="Pfam" id="PF02875"/>
    </source>
</evidence>
<keyword evidence="2 7" id="KW-0132">Cell division</keyword>
<dbReference type="InterPro" id="IPR036615">
    <property type="entry name" value="Mur_ligase_C_dom_sf"/>
</dbReference>
<dbReference type="GO" id="GO:0071555">
    <property type="term" value="P:cell wall organization"/>
    <property type="evidence" value="ECO:0007669"/>
    <property type="project" value="UniProtKB-KW"/>
</dbReference>
<feature type="binding site" evidence="7">
    <location>
        <begin position="113"/>
        <end position="119"/>
    </location>
    <ligand>
        <name>ATP</name>
        <dbReference type="ChEBI" id="CHEBI:30616"/>
    </ligand>
</feature>
<dbReference type="PANTHER" id="PTHR23135:SF4">
    <property type="entry name" value="UDP-N-ACETYLMURAMOYL-L-ALANYL-D-GLUTAMATE--2,6-DIAMINOPIMELATE LIGASE MURE HOMOLOG, CHLOROPLASTIC"/>
    <property type="match status" value="1"/>
</dbReference>
<evidence type="ECO:0000256" key="6">
    <source>
        <dbReference type="ARBA" id="ARBA00023316"/>
    </source>
</evidence>
<evidence type="ECO:0000256" key="8">
    <source>
        <dbReference type="RuleBase" id="RU004135"/>
    </source>
</evidence>
<comment type="subcellular location">
    <subcellularLocation>
        <location evidence="7 8">Cytoplasm</location>
    </subcellularLocation>
</comment>
<dbReference type="GO" id="GO:0005737">
    <property type="term" value="C:cytoplasm"/>
    <property type="evidence" value="ECO:0007669"/>
    <property type="project" value="UniProtKB-SubCell"/>
</dbReference>
<evidence type="ECO:0000313" key="12">
    <source>
        <dbReference type="EMBL" id="PNV67280.1"/>
    </source>
</evidence>
<comment type="function">
    <text evidence="7">Catalyzes the addition of meso-diaminopimelic acid to the nucleotide precursor UDP-N-acetylmuramoyl-L-alanyl-D-glutamate (UMAG) in the biosynthesis of bacterial cell-wall peptidoglycan.</text>
</comment>
<comment type="caution">
    <text evidence="7">Lacks conserved residue(s) required for the propagation of feature annotation.</text>
</comment>
<dbReference type="NCBIfam" id="TIGR01085">
    <property type="entry name" value="murE"/>
    <property type="match status" value="1"/>
</dbReference>
<dbReference type="InterPro" id="IPR005761">
    <property type="entry name" value="UDP-N-AcMur-Glu-dNH2Pim_ligase"/>
</dbReference>
<feature type="binding site" evidence="7">
    <location>
        <position position="386"/>
    </location>
    <ligand>
        <name>meso-2,6-diaminopimelate</name>
        <dbReference type="ChEBI" id="CHEBI:57791"/>
    </ligand>
</feature>
<dbReference type="SUPFAM" id="SSF53623">
    <property type="entry name" value="MurD-like peptide ligases, catalytic domain"/>
    <property type="match status" value="1"/>
</dbReference>
<feature type="domain" description="Mur ligase C-terminal" evidence="10">
    <location>
        <begin position="335"/>
        <end position="463"/>
    </location>
</feature>
<comment type="catalytic activity">
    <reaction evidence="7">
        <text>UDP-N-acetyl-alpha-D-muramoyl-L-alanyl-D-glutamate + meso-2,6-diaminopimelate + ATP = UDP-N-acetyl-alpha-D-muramoyl-L-alanyl-gamma-D-glutamyl-meso-2,6-diaminopimelate + ADP + phosphate + H(+)</text>
        <dbReference type="Rhea" id="RHEA:23676"/>
        <dbReference type="ChEBI" id="CHEBI:15378"/>
        <dbReference type="ChEBI" id="CHEBI:30616"/>
        <dbReference type="ChEBI" id="CHEBI:43474"/>
        <dbReference type="ChEBI" id="CHEBI:57791"/>
        <dbReference type="ChEBI" id="CHEBI:83900"/>
        <dbReference type="ChEBI" id="CHEBI:83905"/>
        <dbReference type="ChEBI" id="CHEBI:456216"/>
        <dbReference type="EC" id="6.3.2.13"/>
    </reaction>
</comment>
<keyword evidence="7" id="KW-0460">Magnesium</keyword>
<evidence type="ECO:0000256" key="2">
    <source>
        <dbReference type="ARBA" id="ARBA00022618"/>
    </source>
</evidence>
<dbReference type="Pfam" id="PF02875">
    <property type="entry name" value="Mur_ligase_C"/>
    <property type="match status" value="1"/>
</dbReference>
<keyword evidence="3 7" id="KW-0133">Cell shape</keyword>
<dbReference type="Gene3D" id="3.90.190.20">
    <property type="entry name" value="Mur ligase, C-terminal domain"/>
    <property type="match status" value="1"/>
</dbReference>
<dbReference type="InterPro" id="IPR035911">
    <property type="entry name" value="MurE/MurF_N"/>
</dbReference>
<feature type="binding site" evidence="7">
    <location>
        <begin position="409"/>
        <end position="412"/>
    </location>
    <ligand>
        <name>meso-2,6-diaminopimelate</name>
        <dbReference type="ChEBI" id="CHEBI:57791"/>
    </ligand>
</feature>
<dbReference type="InterPro" id="IPR013221">
    <property type="entry name" value="Mur_ligase_cen"/>
</dbReference>
<protein>
    <recommendedName>
        <fullName evidence="7">UDP-N-acetylmuramoyl-L-alanyl-D-glutamate--2,6-diaminopimelate ligase</fullName>
        <ecNumber evidence="7">6.3.2.13</ecNumber>
    </recommendedName>
    <alternativeName>
        <fullName evidence="7">Meso-A2pm-adding enzyme</fullName>
    </alternativeName>
    <alternativeName>
        <fullName evidence="7">Meso-diaminopimelate-adding enzyme</fullName>
    </alternativeName>
    <alternativeName>
        <fullName evidence="7">UDP-MurNAc-L-Ala-D-Glu:meso-diaminopimelate ligase</fullName>
    </alternativeName>
    <alternativeName>
        <fullName evidence="7">UDP-MurNAc-tripeptide synthetase</fullName>
    </alternativeName>
    <alternativeName>
        <fullName evidence="7">UDP-N-acetylmuramyl-tripeptide synthetase</fullName>
    </alternativeName>
</protein>
<dbReference type="SUPFAM" id="SSF53244">
    <property type="entry name" value="MurD-like peptide ligases, peptide-binding domain"/>
    <property type="match status" value="1"/>
</dbReference>
<feature type="binding site" evidence="7">
    <location>
        <position position="461"/>
    </location>
    <ligand>
        <name>meso-2,6-diaminopimelate</name>
        <dbReference type="ChEBI" id="CHEBI:57791"/>
    </ligand>
</feature>
<comment type="PTM">
    <text evidence="7">Carboxylation is probably crucial for Mg(2+) binding and, consequently, for the gamma-phosphate positioning of ATP.</text>
</comment>
<dbReference type="InterPro" id="IPR036565">
    <property type="entry name" value="Mur-like_cat_sf"/>
</dbReference>
<feature type="binding site" evidence="7">
    <location>
        <position position="465"/>
    </location>
    <ligand>
        <name>meso-2,6-diaminopimelate</name>
        <dbReference type="ChEBI" id="CHEBI:57791"/>
    </ligand>
</feature>
<sequence>MGKTCTELFAGLDCTVLGNPDDEVSGIAYRSDRVRPGDAFFCIVGMTTDGHSFAQDAIDRGAKVLVVERKVYLADATDVTEVVVSDTRKAMALAAANFYEHPSKDFALVGITGTNGKTTTTYLVEHMARVAGKRTGVIGTVGVRIGNAQEKTAHTTPESPDLQKLLARMRDERCDVVAMEVSSHALDLERTWGTTFAVTAFSNLTQDHLDYHHTFEAYFEAKARLFSKGYPARRVICIDDKWGNELLRRCSVAEDSIVTTGFDSSAQIHPVDVSYEPTHTSVTLDVRGSRYSFDYPLVGRFNVENVMCAFGIGLQLGFSADVIVEALEEAPQIPGRLERVKASHDGGVSVFVDYAHTPDALEKALSSIVALTPGRTICVFGCGGDRDASKRPIMGRAALAADHAVVTSDNPRTEDPNAIIADIVSGMAAGAGRFDVQPDRRAAIARAISMAEPGDSILVAGKGHEDYQLVGEKTLSFDDRVVAAEELERAFGDQVDEPVSGD</sequence>
<name>A0A2K2UAS1_9ACTN</name>
<keyword evidence="7 12" id="KW-0436">Ligase</keyword>
<dbReference type="InterPro" id="IPR000713">
    <property type="entry name" value="Mur_ligase_N"/>
</dbReference>
<dbReference type="InterPro" id="IPR004101">
    <property type="entry name" value="Mur_ligase_C"/>
</dbReference>
<evidence type="ECO:0000259" key="9">
    <source>
        <dbReference type="Pfam" id="PF01225"/>
    </source>
</evidence>
<comment type="cofactor">
    <cofactor evidence="7">
        <name>Mg(2+)</name>
        <dbReference type="ChEBI" id="CHEBI:18420"/>
    </cofactor>
</comment>
<comment type="caution">
    <text evidence="12">The sequence shown here is derived from an EMBL/GenBank/DDBJ whole genome shotgun (WGS) entry which is preliminary data.</text>
</comment>
<feature type="binding site" evidence="7">
    <location>
        <position position="182"/>
    </location>
    <ligand>
        <name>UDP-N-acetyl-alpha-D-muramoyl-L-alanyl-D-glutamate</name>
        <dbReference type="ChEBI" id="CHEBI:83900"/>
    </ligand>
</feature>
<evidence type="ECO:0000256" key="4">
    <source>
        <dbReference type="ARBA" id="ARBA00022984"/>
    </source>
</evidence>
<feature type="binding site" evidence="7">
    <location>
        <begin position="155"/>
        <end position="156"/>
    </location>
    <ligand>
        <name>UDP-N-acetyl-alpha-D-muramoyl-L-alanyl-D-glutamate</name>
        <dbReference type="ChEBI" id="CHEBI:83900"/>
    </ligand>
</feature>
<dbReference type="GO" id="GO:0005524">
    <property type="term" value="F:ATP binding"/>
    <property type="evidence" value="ECO:0007669"/>
    <property type="project" value="UniProtKB-UniRule"/>
</dbReference>
<dbReference type="NCBIfam" id="NF001124">
    <property type="entry name" value="PRK00139.1-2"/>
    <property type="match status" value="1"/>
</dbReference>
<evidence type="ECO:0000256" key="7">
    <source>
        <dbReference type="HAMAP-Rule" id="MF_00208"/>
    </source>
</evidence>
<dbReference type="SUPFAM" id="SSF63418">
    <property type="entry name" value="MurE/MurF N-terminal domain"/>
    <property type="match status" value="1"/>
</dbReference>
<keyword evidence="7" id="KW-0963">Cytoplasm</keyword>
<organism evidence="12 13">
    <name type="scientific">Enteroscipio rubneri</name>
    <dbReference type="NCBI Taxonomy" id="2070686"/>
    <lineage>
        <taxon>Bacteria</taxon>
        <taxon>Bacillati</taxon>
        <taxon>Actinomycetota</taxon>
        <taxon>Coriobacteriia</taxon>
        <taxon>Eggerthellales</taxon>
        <taxon>Eggerthellaceae</taxon>
        <taxon>Enteroscipio</taxon>
    </lineage>
</organism>
<evidence type="ECO:0000256" key="1">
    <source>
        <dbReference type="ARBA" id="ARBA00005898"/>
    </source>
</evidence>
<feature type="domain" description="Mur ligase N-terminal catalytic" evidence="9">
    <location>
        <begin position="23"/>
        <end position="99"/>
    </location>
</feature>